<organism evidence="1 2">
    <name type="scientific">Funneliformis geosporum</name>
    <dbReference type="NCBI Taxonomy" id="1117311"/>
    <lineage>
        <taxon>Eukaryota</taxon>
        <taxon>Fungi</taxon>
        <taxon>Fungi incertae sedis</taxon>
        <taxon>Mucoromycota</taxon>
        <taxon>Glomeromycotina</taxon>
        <taxon>Glomeromycetes</taxon>
        <taxon>Glomerales</taxon>
        <taxon>Glomeraceae</taxon>
        <taxon>Funneliformis</taxon>
    </lineage>
</organism>
<protein>
    <submittedName>
        <fullName evidence="1">14501_t:CDS:1</fullName>
    </submittedName>
</protein>
<dbReference type="AlphaFoldDB" id="A0A9W4SK58"/>
<evidence type="ECO:0000313" key="2">
    <source>
        <dbReference type="Proteomes" id="UP001153678"/>
    </source>
</evidence>
<keyword evidence="2" id="KW-1185">Reference proteome</keyword>
<gene>
    <name evidence="1" type="ORF">FWILDA_LOCUS5394</name>
</gene>
<dbReference type="EMBL" id="CAMKVN010000892">
    <property type="protein sequence ID" value="CAI2172069.1"/>
    <property type="molecule type" value="Genomic_DNA"/>
</dbReference>
<proteinExistence type="predicted"/>
<name>A0A9W4SK58_9GLOM</name>
<reference evidence="1" key="1">
    <citation type="submission" date="2022-08" db="EMBL/GenBank/DDBJ databases">
        <authorList>
            <person name="Kallberg Y."/>
            <person name="Tangrot J."/>
            <person name="Rosling A."/>
        </authorList>
    </citation>
    <scope>NUCLEOTIDE SEQUENCE</scope>
    <source>
        <strain evidence="1">Wild A</strain>
    </source>
</reference>
<evidence type="ECO:0000313" key="1">
    <source>
        <dbReference type="EMBL" id="CAI2172069.1"/>
    </source>
</evidence>
<sequence>MSIWINRAGTGKSRIRKTALECLSDDMDSELKNSEFLGVQDWFREWTQYSETGVSDTMRITGKGRLNKEITALKAKEENDTATTEEKIELWEKGNPEIEEHIDGSGEVKLAYQFRNVKANTPAGEVGDHMAYLTFDKKRDMEVIETTELKKGKYESVLNMVPGFQNWKGEEIFKPEKPTPNAITIKPRGRLEFASEDDDSLYKMDSVNVSVDGKNVNSLLIVAQFGKKNQADYEEIISKKMTRD</sequence>
<comment type="caution">
    <text evidence="1">The sequence shown here is derived from an EMBL/GenBank/DDBJ whole genome shotgun (WGS) entry which is preliminary data.</text>
</comment>
<accession>A0A9W4SK58</accession>
<dbReference type="Proteomes" id="UP001153678">
    <property type="component" value="Unassembled WGS sequence"/>
</dbReference>